<evidence type="ECO:0000313" key="2">
    <source>
        <dbReference type="Proteomes" id="UP000267029"/>
    </source>
</evidence>
<protein>
    <submittedName>
        <fullName evidence="1">Uncharacterized protein</fullName>
    </submittedName>
</protein>
<reference evidence="1 2" key="1">
    <citation type="submission" date="2018-10" db="EMBL/GenBank/DDBJ databases">
        <authorList>
            <consortium name="Pathogen Informatics"/>
        </authorList>
    </citation>
    <scope>NUCLEOTIDE SEQUENCE [LARGE SCALE GENOMIC DNA]</scope>
</reference>
<accession>A0A3P6HT58</accession>
<dbReference type="AlphaFoldDB" id="A0A3P6HT58"/>
<gene>
    <name evidence="1" type="ORF">MCOS_LOCUS4449</name>
</gene>
<evidence type="ECO:0000313" key="1">
    <source>
        <dbReference type="EMBL" id="VDD78446.1"/>
    </source>
</evidence>
<proteinExistence type="predicted"/>
<keyword evidence="2" id="KW-1185">Reference proteome</keyword>
<dbReference type="EMBL" id="UXSR01001670">
    <property type="protein sequence ID" value="VDD78446.1"/>
    <property type="molecule type" value="Genomic_DNA"/>
</dbReference>
<organism evidence="1 2">
    <name type="scientific">Mesocestoides corti</name>
    <name type="common">Flatworm</name>
    <dbReference type="NCBI Taxonomy" id="53468"/>
    <lineage>
        <taxon>Eukaryota</taxon>
        <taxon>Metazoa</taxon>
        <taxon>Spiralia</taxon>
        <taxon>Lophotrochozoa</taxon>
        <taxon>Platyhelminthes</taxon>
        <taxon>Cestoda</taxon>
        <taxon>Eucestoda</taxon>
        <taxon>Cyclophyllidea</taxon>
        <taxon>Mesocestoididae</taxon>
        <taxon>Mesocestoides</taxon>
    </lineage>
</organism>
<dbReference type="Proteomes" id="UP000267029">
    <property type="component" value="Unassembled WGS sequence"/>
</dbReference>
<sequence>MAKRCRKSESSSCLPLLLLIEVSWMPRTPICLLVAQFPRPNARRHHDSGTTPEVSRTFLSFCRYLSDFSPNMPSRDAPYLLWPVAALLVDRNNANTPPALFKRCLSAFSVLAAQYAGVEAAPLRGEVAAAFEAVYRSASAPTRTILAAHLPEIIRGHGGGGKS</sequence>
<name>A0A3P6HT58_MESCO</name>